<evidence type="ECO:0000313" key="20">
    <source>
        <dbReference type="Proteomes" id="UP000031575"/>
    </source>
</evidence>
<dbReference type="SUPFAM" id="SSF54556">
    <property type="entry name" value="Chitinase insertion domain"/>
    <property type="match status" value="1"/>
</dbReference>
<dbReference type="InterPro" id="IPR029070">
    <property type="entry name" value="Chitinase_insertion_sf"/>
</dbReference>
<dbReference type="InterPro" id="IPR011583">
    <property type="entry name" value="Chitinase_II/V-like_cat"/>
</dbReference>
<dbReference type="SMART" id="SM00636">
    <property type="entry name" value="Glyco_18"/>
    <property type="match status" value="1"/>
</dbReference>
<dbReference type="InterPro" id="IPR036779">
    <property type="entry name" value="LysM_dom_sf"/>
</dbReference>
<evidence type="ECO:0000259" key="16">
    <source>
        <dbReference type="PROSITE" id="PS50941"/>
    </source>
</evidence>
<feature type="chain" id="PRO_5002150563" description="chitinase" evidence="15">
    <location>
        <begin position="28"/>
        <end position="1397"/>
    </location>
</feature>
<evidence type="ECO:0000256" key="2">
    <source>
        <dbReference type="ARBA" id="ARBA00004613"/>
    </source>
</evidence>
<dbReference type="PROSITE" id="PS01095">
    <property type="entry name" value="GH18_1"/>
    <property type="match status" value="1"/>
</dbReference>
<dbReference type="RefSeq" id="XP_040618611.1">
    <property type="nucleotide sequence ID" value="XM_040758372.1"/>
</dbReference>
<feature type="disulfide bond" evidence="13">
    <location>
        <begin position="507"/>
        <end position="511"/>
    </location>
</feature>
<dbReference type="InterPro" id="IPR001002">
    <property type="entry name" value="Chitin-bd_1"/>
</dbReference>
<evidence type="ECO:0000256" key="14">
    <source>
        <dbReference type="RuleBase" id="RU000489"/>
    </source>
</evidence>
<keyword evidence="10" id="KW-0119">Carbohydrate metabolism</keyword>
<evidence type="ECO:0000256" key="12">
    <source>
        <dbReference type="ARBA" id="ARBA00023326"/>
    </source>
</evidence>
<dbReference type="Pfam" id="PF00704">
    <property type="entry name" value="Glyco_hydro_18"/>
    <property type="match status" value="1"/>
</dbReference>
<keyword evidence="8" id="KW-0146">Chitin degradation</keyword>
<evidence type="ECO:0000256" key="7">
    <source>
        <dbReference type="ARBA" id="ARBA00022801"/>
    </source>
</evidence>
<dbReference type="InterPro" id="IPR001223">
    <property type="entry name" value="Glyco_hydro18_cat"/>
</dbReference>
<evidence type="ECO:0000256" key="15">
    <source>
        <dbReference type="SAM" id="SignalP"/>
    </source>
</evidence>
<evidence type="ECO:0000259" key="18">
    <source>
        <dbReference type="PROSITE" id="PS51910"/>
    </source>
</evidence>
<evidence type="ECO:0000256" key="8">
    <source>
        <dbReference type="ARBA" id="ARBA00023024"/>
    </source>
</evidence>
<feature type="disulfide bond" evidence="13">
    <location>
        <begin position="470"/>
        <end position="482"/>
    </location>
</feature>
<dbReference type="EMBL" id="AWTV01000008">
    <property type="protein sequence ID" value="KIH90601.1"/>
    <property type="molecule type" value="Genomic_DNA"/>
</dbReference>
<dbReference type="GO" id="GO:0000272">
    <property type="term" value="P:polysaccharide catabolic process"/>
    <property type="evidence" value="ECO:0007669"/>
    <property type="project" value="UniProtKB-KW"/>
</dbReference>
<feature type="domain" description="LysM" evidence="17">
    <location>
        <begin position="319"/>
        <end position="364"/>
    </location>
</feature>
<dbReference type="Pfam" id="PF01476">
    <property type="entry name" value="LysM"/>
    <property type="match status" value="2"/>
</dbReference>
<keyword evidence="20" id="KW-1185">Reference proteome</keyword>
<dbReference type="HOGENOM" id="CLU_001482_1_0_1"/>
<dbReference type="GO" id="GO:0006032">
    <property type="term" value="P:chitin catabolic process"/>
    <property type="evidence" value="ECO:0007669"/>
    <property type="project" value="UniProtKB-KW"/>
</dbReference>
<keyword evidence="6 13" id="KW-0147">Chitin-binding</keyword>
<dbReference type="SUPFAM" id="SSF57016">
    <property type="entry name" value="Plant lectins/antimicrobial peptides"/>
    <property type="match status" value="1"/>
</dbReference>
<dbReference type="PANTHER" id="PTHR47700">
    <property type="entry name" value="V CHITINASE, PUTATIVE (AFU_ORTHOLOGUE AFUA_6G13720)-RELATED"/>
    <property type="match status" value="1"/>
</dbReference>
<evidence type="ECO:0000259" key="17">
    <source>
        <dbReference type="PROSITE" id="PS51782"/>
    </source>
</evidence>
<dbReference type="SUPFAM" id="SSF54106">
    <property type="entry name" value="LysM domain"/>
    <property type="match status" value="2"/>
</dbReference>
<name>A0A0C2INJ2_9PEZI</name>
<keyword evidence="7 14" id="KW-0378">Hydrolase</keyword>
<dbReference type="CDD" id="cd02878">
    <property type="entry name" value="GH18_zymocin_alpha"/>
    <property type="match status" value="1"/>
</dbReference>
<feature type="disulfide bond" evidence="13">
    <location>
        <begin position="475"/>
        <end position="489"/>
    </location>
</feature>
<keyword evidence="12" id="KW-0624">Polysaccharide degradation</keyword>
<dbReference type="GeneID" id="63673293"/>
<dbReference type="Gene3D" id="3.10.350.10">
    <property type="entry name" value="LysM domain"/>
    <property type="match status" value="2"/>
</dbReference>
<dbReference type="Gene3D" id="3.20.20.80">
    <property type="entry name" value="Glycosidases"/>
    <property type="match status" value="1"/>
</dbReference>
<evidence type="ECO:0000256" key="13">
    <source>
        <dbReference type="PROSITE-ProRule" id="PRU00261"/>
    </source>
</evidence>
<gene>
    <name evidence="19" type="ORF">SPBR_00052</name>
</gene>
<dbReference type="CDD" id="cd00035">
    <property type="entry name" value="ChtBD1"/>
    <property type="match status" value="1"/>
</dbReference>
<sequence>MLPSWSLSTAAVGFVLLSSGLLGGVNAEFKLRQPAAPNYRSRNNSCPTSCAVTGPDPAHWPAYKSLQDFDTCHQTIFYHISLFDPVDDLSSTHRIYACASNGSLAEAGASHSTMQVQQTVSNATFTVGHWSAAAGVDLRALSQEVRKFLNTGYQAKASGSTAASTSPTDQAQILFAQTMGGTVGLYVGKDVQSLSYVSSALEGLEASLTATKETTGTVVMELCGPQYNADHVIGFIATSNTSFTPVQQVLRAWSNATCIDNDSTEAFVSPVGFTAPLDIPSAGLNSTAVNGTLPHRVASRSGRLLSYPHSSLSPRADCSTVQVVSGDSCSSLATKCGISPADFTKYNSDSSLCATLTPGQHVCCSSGTLPDFAPKPNSDGSCYSYTVVANDNCAAIAAAYDLTNDLIESFNNATWGWQGCNNVLLGAVICLSTGSPPMPAAVANAECGPQVSGTVAGPGGTYNLSGLNPCPLNACCDIWGQCGVTDTFCVDTSLGPPGTAKQGTNGCISNCGTDIVSGSAPPSPVKLAYYEGYGMDRQCLFQDISQLASDLTHVHFAFATLDPDTYNVSVGSVYSSYEFDNFARLGSGVHRVITIGGWSFSTDPSTYQIFRNGVTAANRVRMAMAIADFVKRHNLDGVDIDWEYPGAPDIPGIPAASTDDGANYLDFLVVLKNLLPFKTVSIAAPASYWYLKNFPIQKISKVVDYIVYMTYDLHGQWDSGNSYSQDDCPTGTCLRSHVNLTETLTSLSMITKAGVPANKVIVGVTSYGRSFGMTDPNCYDPQCTYGGGASGSTAAPGPCTGTAGYLADAEIHAIISGMDITIDGIHSDGNNTNTKRETINSTRVDHYYYDEPSDSQILVYDTDQWVSFMTPSILSSRATMYNSYGFGGTTNWASDLETFNAVPGVTKSWGAFLEAVGAGLNPMSELSVDKSAVHGNWTKLSCTNPAVVNALTMSPQERWAELDGADAWADVINVWTTVDQPAGGIYLSESISNSIHGPEDTNCGTLAATSNCDSILLCKDVENISGTGPAAYVLWNSLVYVHEMYETLHDAIVQAAAVSLDPSLAYFEDTFAPVVPPSDTWLSVLFALSNLAGTMVVSSVFNSLLKGLPYFRANGEVYDNGKDLGKALESFTVSVMGTYIKGNEGSWSAGDQDSFSSYLGQVINVWTTGTEAQLESLFSGSNDSITLLTSLVGQGQFLEGSGASPQFSVSNATTTSVAASIMRAFYAFAIPSVWSASGTNAFVLDAGDDCSKPSAYDYYVDSSIQEKTMACIDDHLYFLVYPKGVAREYCYPKFPCPYNKFSAPPGIDDLDGTAWGGITVTDIINGSVRSYQANGLANDAPVADPSDPTTLTDLYNQDITTPGYIRLPVCTGPVADYAWLVNRDKSAPNWPCIPASN</sequence>
<dbReference type="PROSITE" id="PS51782">
    <property type="entry name" value="LYSM"/>
    <property type="match status" value="2"/>
</dbReference>
<dbReference type="InterPro" id="IPR001579">
    <property type="entry name" value="Glyco_hydro_18_chit_AS"/>
</dbReference>
<comment type="catalytic activity">
    <reaction evidence="1">
        <text>Random endo-hydrolysis of N-acetyl-beta-D-glucosaminide (1-&gt;4)-beta-linkages in chitin and chitodextrins.</text>
        <dbReference type="EC" id="3.2.1.14"/>
    </reaction>
</comment>
<dbReference type="SMART" id="SM00257">
    <property type="entry name" value="LysM"/>
    <property type="match status" value="2"/>
</dbReference>
<comment type="caution">
    <text evidence="13">Lacks conserved residue(s) required for the propagation of feature annotation.</text>
</comment>
<organism evidence="19 20">
    <name type="scientific">Sporothrix brasiliensis 5110</name>
    <dbReference type="NCBI Taxonomy" id="1398154"/>
    <lineage>
        <taxon>Eukaryota</taxon>
        <taxon>Fungi</taxon>
        <taxon>Dikarya</taxon>
        <taxon>Ascomycota</taxon>
        <taxon>Pezizomycotina</taxon>
        <taxon>Sordariomycetes</taxon>
        <taxon>Sordariomycetidae</taxon>
        <taxon>Ophiostomatales</taxon>
        <taxon>Ophiostomataceae</taxon>
        <taxon>Sporothrix</taxon>
    </lineage>
</organism>
<dbReference type="PROSITE" id="PS50941">
    <property type="entry name" value="CHIT_BIND_I_2"/>
    <property type="match status" value="1"/>
</dbReference>
<evidence type="ECO:0000256" key="1">
    <source>
        <dbReference type="ARBA" id="ARBA00000822"/>
    </source>
</evidence>
<dbReference type="GO" id="GO:0008061">
    <property type="term" value="F:chitin binding"/>
    <property type="evidence" value="ECO:0007669"/>
    <property type="project" value="UniProtKB-UniRule"/>
</dbReference>
<comment type="similarity">
    <text evidence="3">Belongs to the glycosyl hydrolase 18 family. Chitinase class V subfamily.</text>
</comment>
<proteinExistence type="inferred from homology"/>
<protein>
    <recommendedName>
        <fullName evidence="4">chitinase</fullName>
        <ecNumber evidence="4">3.2.1.14</ecNumber>
    </recommendedName>
</protein>
<dbReference type="VEuPathDB" id="FungiDB:SPBR_00052"/>
<dbReference type="GO" id="GO:0005576">
    <property type="term" value="C:extracellular region"/>
    <property type="evidence" value="ECO:0007669"/>
    <property type="project" value="UniProtKB-SubCell"/>
</dbReference>
<dbReference type="InterPro" id="IPR018392">
    <property type="entry name" value="LysM"/>
</dbReference>
<evidence type="ECO:0000256" key="9">
    <source>
        <dbReference type="ARBA" id="ARBA00023026"/>
    </source>
</evidence>
<dbReference type="PROSITE" id="PS51910">
    <property type="entry name" value="GH18_2"/>
    <property type="match status" value="1"/>
</dbReference>
<evidence type="ECO:0000256" key="5">
    <source>
        <dbReference type="ARBA" id="ARBA00022525"/>
    </source>
</evidence>
<dbReference type="InterPro" id="IPR036861">
    <property type="entry name" value="Endochitinase-like_sf"/>
</dbReference>
<dbReference type="SUPFAM" id="SSF51445">
    <property type="entry name" value="(Trans)glycosidases"/>
    <property type="match status" value="1"/>
</dbReference>
<dbReference type="GO" id="GO:0008843">
    <property type="term" value="F:endochitinase activity"/>
    <property type="evidence" value="ECO:0007669"/>
    <property type="project" value="UniProtKB-EC"/>
</dbReference>
<evidence type="ECO:0000256" key="11">
    <source>
        <dbReference type="ARBA" id="ARBA00023295"/>
    </source>
</evidence>
<feature type="domain" description="LysM" evidence="17">
    <location>
        <begin position="383"/>
        <end position="431"/>
    </location>
</feature>
<dbReference type="OrthoDB" id="73875at2759"/>
<dbReference type="CDD" id="cd00118">
    <property type="entry name" value="LysM"/>
    <property type="match status" value="1"/>
</dbReference>
<dbReference type="EC" id="3.2.1.14" evidence="4"/>
<comment type="subcellular location">
    <subcellularLocation>
        <location evidence="2">Secreted</location>
    </subcellularLocation>
</comment>
<feature type="signal peptide" evidence="15">
    <location>
        <begin position="1"/>
        <end position="27"/>
    </location>
</feature>
<evidence type="ECO:0000256" key="4">
    <source>
        <dbReference type="ARBA" id="ARBA00012729"/>
    </source>
</evidence>
<comment type="caution">
    <text evidence="19">The sequence shown here is derived from an EMBL/GenBank/DDBJ whole genome shotgun (WGS) entry which is preliminary data.</text>
</comment>
<keyword evidence="11 14" id="KW-0326">Glycosidase</keyword>
<evidence type="ECO:0000256" key="10">
    <source>
        <dbReference type="ARBA" id="ARBA00023277"/>
    </source>
</evidence>
<keyword evidence="15" id="KW-0732">Signal</keyword>
<dbReference type="Gene3D" id="3.10.50.10">
    <property type="match status" value="1"/>
</dbReference>
<evidence type="ECO:0000256" key="6">
    <source>
        <dbReference type="ARBA" id="ARBA00022669"/>
    </source>
</evidence>
<keyword evidence="5" id="KW-0964">Secreted</keyword>
<evidence type="ECO:0000256" key="3">
    <source>
        <dbReference type="ARBA" id="ARBA00008682"/>
    </source>
</evidence>
<keyword evidence="13" id="KW-1015">Disulfide bond</keyword>
<dbReference type="InterPro" id="IPR017853">
    <property type="entry name" value="GH"/>
</dbReference>
<feature type="domain" description="GH18" evidence="18">
    <location>
        <begin position="524"/>
        <end position="912"/>
    </location>
</feature>
<reference evidence="19 20" key="1">
    <citation type="journal article" date="2014" name="BMC Genomics">
        <title>Comparative genomics of the major fungal agents of human and animal Sporotrichosis: Sporothrix schenckii and Sporothrix brasiliensis.</title>
        <authorList>
            <person name="Teixeira M.M."/>
            <person name="de Almeida L.G."/>
            <person name="Kubitschek-Barreira P."/>
            <person name="Alves F.L."/>
            <person name="Kioshima E.S."/>
            <person name="Abadio A.K."/>
            <person name="Fernandes L."/>
            <person name="Derengowski L.S."/>
            <person name="Ferreira K.S."/>
            <person name="Souza R.C."/>
            <person name="Ruiz J.C."/>
            <person name="de Andrade N.C."/>
            <person name="Paes H.C."/>
            <person name="Nicola A.M."/>
            <person name="Albuquerque P."/>
            <person name="Gerber A.L."/>
            <person name="Martins V.P."/>
            <person name="Peconick L.D."/>
            <person name="Neto A.V."/>
            <person name="Chaucanez C.B."/>
            <person name="Silva P.A."/>
            <person name="Cunha O.L."/>
            <person name="de Oliveira F.F."/>
            <person name="dos Santos T.C."/>
            <person name="Barros A.L."/>
            <person name="Soares M.A."/>
            <person name="de Oliveira L.M."/>
            <person name="Marini M.M."/>
            <person name="Villalobos-Duno H."/>
            <person name="Cunha M.M."/>
            <person name="de Hoog S."/>
            <person name="da Silveira J.F."/>
            <person name="Henrissat B."/>
            <person name="Nino-Vega G.A."/>
            <person name="Cisalpino P.S."/>
            <person name="Mora-Montes H.M."/>
            <person name="Almeida S.R."/>
            <person name="Stajich J.E."/>
            <person name="Lopes-Bezerra L.M."/>
            <person name="Vasconcelos A.T."/>
            <person name="Felipe M.S."/>
        </authorList>
    </citation>
    <scope>NUCLEOTIDE SEQUENCE [LARGE SCALE GENOMIC DNA]</scope>
    <source>
        <strain evidence="19 20">5110</strain>
    </source>
</reference>
<keyword evidence="9" id="KW-0843">Virulence</keyword>
<accession>A0A0C2INJ2</accession>
<feature type="domain" description="Chitin-binding type-1" evidence="16">
    <location>
        <begin position="444"/>
        <end position="513"/>
    </location>
</feature>
<dbReference type="Proteomes" id="UP000031575">
    <property type="component" value="Unassembled WGS sequence"/>
</dbReference>
<dbReference type="PANTHER" id="PTHR47700:SF1">
    <property type="entry name" value="CHITINASE"/>
    <property type="match status" value="1"/>
</dbReference>
<dbReference type="InterPro" id="IPR053214">
    <property type="entry name" value="LysM12-like"/>
</dbReference>
<evidence type="ECO:0000313" key="19">
    <source>
        <dbReference type="EMBL" id="KIH90601.1"/>
    </source>
</evidence>